<dbReference type="CDD" id="cd07489">
    <property type="entry name" value="Peptidases_S8_5"/>
    <property type="match status" value="1"/>
</dbReference>
<accession>A0A3M2SEN3</accession>
<feature type="chain" id="PRO_5018163525" description="Peptidase S8/S53 domain-containing protein" evidence="10">
    <location>
        <begin position="24"/>
        <end position="899"/>
    </location>
</feature>
<comment type="similarity">
    <text evidence="1 7 8">Belongs to the peptidase S8 family.</text>
</comment>
<evidence type="ECO:0000256" key="2">
    <source>
        <dbReference type="ARBA" id="ARBA00022670"/>
    </source>
</evidence>
<dbReference type="PANTHER" id="PTHR43806:SF66">
    <property type="entry name" value="SERIN ENDOPEPTIDASE"/>
    <property type="match status" value="1"/>
</dbReference>
<keyword evidence="2 7" id="KW-0645">Protease</keyword>
<evidence type="ECO:0000256" key="7">
    <source>
        <dbReference type="PROSITE-ProRule" id="PRU01240"/>
    </source>
</evidence>
<evidence type="ECO:0008006" key="15">
    <source>
        <dbReference type="Google" id="ProtNLM"/>
    </source>
</evidence>
<keyword evidence="5 7" id="KW-0720">Serine protease</keyword>
<dbReference type="Proteomes" id="UP000277212">
    <property type="component" value="Unassembled WGS sequence"/>
</dbReference>
<dbReference type="Gene3D" id="2.60.40.1710">
    <property type="entry name" value="Subtilisin-like superfamily"/>
    <property type="match status" value="1"/>
</dbReference>
<dbReference type="OrthoDB" id="10256524at2759"/>
<evidence type="ECO:0000313" key="14">
    <source>
        <dbReference type="Proteomes" id="UP000277212"/>
    </source>
</evidence>
<organism evidence="13 14">
    <name type="scientific">Fusarium kuroshium</name>
    <dbReference type="NCBI Taxonomy" id="2010991"/>
    <lineage>
        <taxon>Eukaryota</taxon>
        <taxon>Fungi</taxon>
        <taxon>Dikarya</taxon>
        <taxon>Ascomycota</taxon>
        <taxon>Pezizomycotina</taxon>
        <taxon>Sordariomycetes</taxon>
        <taxon>Hypocreomycetidae</taxon>
        <taxon>Hypocreales</taxon>
        <taxon>Nectriaceae</taxon>
        <taxon>Fusarium</taxon>
        <taxon>Fusarium solani species complex</taxon>
    </lineage>
</organism>
<dbReference type="InterPro" id="IPR036852">
    <property type="entry name" value="Peptidase_S8/S53_dom_sf"/>
</dbReference>
<evidence type="ECO:0000259" key="12">
    <source>
        <dbReference type="Pfam" id="PF06280"/>
    </source>
</evidence>
<reference evidence="13 14" key="1">
    <citation type="submission" date="2017-06" db="EMBL/GenBank/DDBJ databases">
        <title>Comparative genomic analysis of Ambrosia Fusariam Clade fungi.</title>
        <authorList>
            <person name="Stajich J.E."/>
            <person name="Carrillo J."/>
            <person name="Kijimoto T."/>
            <person name="Eskalen A."/>
            <person name="O'Donnell K."/>
            <person name="Kasson M."/>
        </authorList>
    </citation>
    <scope>NUCLEOTIDE SEQUENCE [LARGE SCALE GENOMIC DNA]</scope>
    <source>
        <strain evidence="13">UCR3666</strain>
    </source>
</reference>
<feature type="region of interest" description="Disordered" evidence="9">
    <location>
        <begin position="123"/>
        <end position="145"/>
    </location>
</feature>
<evidence type="ECO:0000313" key="13">
    <source>
        <dbReference type="EMBL" id="RMJ16033.1"/>
    </source>
</evidence>
<feature type="active site" description="Charge relay system" evidence="6 7">
    <location>
        <position position="177"/>
    </location>
</feature>
<proteinExistence type="inferred from homology"/>
<dbReference type="GO" id="GO:0006508">
    <property type="term" value="P:proteolysis"/>
    <property type="evidence" value="ECO:0007669"/>
    <property type="project" value="UniProtKB-KW"/>
</dbReference>
<dbReference type="PROSITE" id="PS00138">
    <property type="entry name" value="SUBTILASE_SER"/>
    <property type="match status" value="1"/>
</dbReference>
<dbReference type="PANTHER" id="PTHR43806">
    <property type="entry name" value="PEPTIDASE S8"/>
    <property type="match status" value="1"/>
</dbReference>
<keyword evidence="14" id="KW-1185">Reference proteome</keyword>
<feature type="domain" description="Peptidase S8/S53" evidence="11">
    <location>
        <begin position="168"/>
        <end position="588"/>
    </location>
</feature>
<dbReference type="InterPro" id="IPR034187">
    <property type="entry name" value="Peptidases_S8_5"/>
</dbReference>
<dbReference type="PRINTS" id="PR00723">
    <property type="entry name" value="SUBTILISIN"/>
</dbReference>
<dbReference type="STRING" id="2010991.A0A3M2SEN3"/>
<feature type="compositionally biased region" description="Low complexity" evidence="9">
    <location>
        <begin position="130"/>
        <end position="139"/>
    </location>
</feature>
<dbReference type="Gene3D" id="3.40.50.200">
    <property type="entry name" value="Peptidase S8/S53 domain"/>
    <property type="match status" value="2"/>
</dbReference>
<evidence type="ECO:0000256" key="8">
    <source>
        <dbReference type="RuleBase" id="RU003355"/>
    </source>
</evidence>
<dbReference type="GO" id="GO:0004252">
    <property type="term" value="F:serine-type endopeptidase activity"/>
    <property type="evidence" value="ECO:0007669"/>
    <property type="project" value="UniProtKB-UniRule"/>
</dbReference>
<dbReference type="InterPro" id="IPR010435">
    <property type="entry name" value="C5a/SBT2-like_Fn3"/>
</dbReference>
<sequence>MKNDVVSIWALAALLGLFPTALANTPSQANKQTPTPEEEADVVPGAFIVEWEDNKDPGERFYEDLGIKVEPRRTFNYRLFHGASFRLDNATDDESGEIAEQIAARPEVKSIWPVKVIRMPAPNPAMIGKNATASTSSNSRNRRDTEKDIFTPHVMTQVDKLRAEGYTGKGIRIAVIDSGVDYTHPALGGCFGKGCLIAYGRDLVGDNYLPPGKPEPDDDPYDDCIGHGTHVSGIIAAQSNELNFTGAAPDVTLGMYRAWGCTGLSTNDIMLDAFNAAFEDGSDIISYSAGYYSGWANDPWGIAASRIAAEGVSVMVAPGNGGSSGLFLTASPATGVNVNAVGSVENTINPLLLTAASYTVDKDARSFGFLDGGPGFTENVRLPLWAVSNDTTSTNDACSPFSEDTPDLSSRIVLVRVADSAECGSWEQGGNVAAKGGKYMLFYSQTNSSFQAIYPYSDGLEGVGVVTPSQAAEWISLLNQGSNITIEITDPSVAGHHYEPLENEESGGLTSVSSSWGPTWEVESKPQFTAPGGNILSTYPMNMGEYAVLSGTSMATPLAAAIFALVAQARGSRDPFELRSVISSTSKAKPWFDGAAVHDILAPVAQQGTGLIQAYDAAHATTVLSVSQISFNDTDHFSSRKKFSIKNMGDKDVTYKLGHTKAATVYTFAVGSHSAAAFPNPVVDDWAELSFSPKELTVPAGSSGEVSVTAIPPKNVNATQLPVYSGLITLSAENEKSYNIPYMGIAGSIKDVPVLLQGPEYGTFLGIYGRPDPANKTFTIPQPDTTPPPDSQIEYPGIIASLLFGTKTIRADVVALTDTDLPVTEFFHVRSVGNMPSFPDSWVIRRNYKLGFTGELADGAVVPEGRYKIVFSALRVFGDAEKEDDWDFAETVPFDIKYL</sequence>
<dbReference type="InterPro" id="IPR022398">
    <property type="entry name" value="Peptidase_S8_His-AS"/>
</dbReference>
<feature type="domain" description="C5a peptidase/Subtilisin-like protease SBT2-like Fn3-like" evidence="12">
    <location>
        <begin position="629"/>
        <end position="743"/>
    </location>
</feature>
<feature type="active site" description="Charge relay system" evidence="6 7">
    <location>
        <position position="227"/>
    </location>
</feature>
<dbReference type="Pfam" id="PF06280">
    <property type="entry name" value="fn3_5"/>
    <property type="match status" value="1"/>
</dbReference>
<feature type="active site" description="Charge relay system" evidence="6 7">
    <location>
        <position position="553"/>
    </location>
</feature>
<keyword evidence="4 7" id="KW-0378">Hydrolase</keyword>
<dbReference type="PROSITE" id="PS51892">
    <property type="entry name" value="SUBTILASE"/>
    <property type="match status" value="1"/>
</dbReference>
<name>A0A3M2SEN3_9HYPO</name>
<dbReference type="InterPro" id="IPR000209">
    <property type="entry name" value="Peptidase_S8/S53_dom"/>
</dbReference>
<dbReference type="Pfam" id="PF00082">
    <property type="entry name" value="Peptidase_S8"/>
    <property type="match status" value="1"/>
</dbReference>
<evidence type="ECO:0000256" key="6">
    <source>
        <dbReference type="PIRSR" id="PIRSR615500-1"/>
    </source>
</evidence>
<dbReference type="GO" id="GO:0016020">
    <property type="term" value="C:membrane"/>
    <property type="evidence" value="ECO:0007669"/>
    <property type="project" value="InterPro"/>
</dbReference>
<evidence type="ECO:0000256" key="10">
    <source>
        <dbReference type="SAM" id="SignalP"/>
    </source>
</evidence>
<dbReference type="SUPFAM" id="SSF52743">
    <property type="entry name" value="Subtilisin-like"/>
    <property type="match status" value="1"/>
</dbReference>
<dbReference type="AlphaFoldDB" id="A0A3M2SEN3"/>
<keyword evidence="3 10" id="KW-0732">Signal</keyword>
<dbReference type="InterPro" id="IPR050131">
    <property type="entry name" value="Peptidase_S8_subtilisin-like"/>
</dbReference>
<dbReference type="InterPro" id="IPR015500">
    <property type="entry name" value="Peptidase_S8_subtilisin-rel"/>
</dbReference>
<dbReference type="PROSITE" id="PS00137">
    <property type="entry name" value="SUBTILASE_HIS"/>
    <property type="match status" value="1"/>
</dbReference>
<evidence type="ECO:0000256" key="9">
    <source>
        <dbReference type="SAM" id="MobiDB-lite"/>
    </source>
</evidence>
<dbReference type="PROSITE" id="PS00136">
    <property type="entry name" value="SUBTILASE_ASP"/>
    <property type="match status" value="1"/>
</dbReference>
<evidence type="ECO:0000256" key="5">
    <source>
        <dbReference type="ARBA" id="ARBA00022825"/>
    </source>
</evidence>
<evidence type="ECO:0000259" key="11">
    <source>
        <dbReference type="Pfam" id="PF00082"/>
    </source>
</evidence>
<dbReference type="EMBL" id="NKUJ01000054">
    <property type="protein sequence ID" value="RMJ16033.1"/>
    <property type="molecule type" value="Genomic_DNA"/>
</dbReference>
<protein>
    <recommendedName>
        <fullName evidence="15">Peptidase S8/S53 domain-containing protein</fullName>
    </recommendedName>
</protein>
<evidence type="ECO:0000256" key="3">
    <source>
        <dbReference type="ARBA" id="ARBA00022729"/>
    </source>
</evidence>
<feature type="signal peptide" evidence="10">
    <location>
        <begin position="1"/>
        <end position="23"/>
    </location>
</feature>
<evidence type="ECO:0000256" key="1">
    <source>
        <dbReference type="ARBA" id="ARBA00011073"/>
    </source>
</evidence>
<comment type="caution">
    <text evidence="13">The sequence shown here is derived from an EMBL/GenBank/DDBJ whole genome shotgun (WGS) entry which is preliminary data.</text>
</comment>
<gene>
    <name evidence="13" type="ORF">CDV36_004273</name>
</gene>
<dbReference type="InterPro" id="IPR023827">
    <property type="entry name" value="Peptidase_S8_Asp-AS"/>
</dbReference>
<evidence type="ECO:0000256" key="4">
    <source>
        <dbReference type="ARBA" id="ARBA00022801"/>
    </source>
</evidence>
<dbReference type="InterPro" id="IPR023828">
    <property type="entry name" value="Peptidase_S8_Ser-AS"/>
</dbReference>